<sequence length="457" mass="53030">MTENQVMKNLFLLGTLSFSIAFGLGIVVEKNITKSAAIGGIATISTLSSAFVLSKKSEGELKKLNSQTETLKSLENQILNLKNQKIKLVKVIDIKTQLKLTIELEYNLIIGEVNSLKEEIKSLNTQRENLQNVIDNLQNQERNLLQLIDKKTQSKITSEPQNSSLLTKIKDPRKKIHKKIEILTEKNTLYAQNLASIPQDFWSIYKYNVETFRYQIPRNNWGYHWSKLAHGLNILSEENTLLAYFAFYGGSHYYKLLYLLERFFSNLTQFQINLNIEIIDYGCGQALGTTCFLDYLIQNNFPSIIIDRITLIEPSEIALSRGILHINHLRLDSQNIDIKLINKQLESLNKNDFSTSTQNIKLHIFSNILDITGFEINNLANTIRESQSGMNYFLCVSPTDLENRIQQFFNFWYQNGCYTEEIQLSSEDLYQETWRFKLDKFKLDKIHRTQKLFYVNL</sequence>
<organism evidence="3 4">
    <name type="scientific">Planktothrix serta PCC 8927</name>
    <dbReference type="NCBI Taxonomy" id="671068"/>
    <lineage>
        <taxon>Bacteria</taxon>
        <taxon>Bacillati</taxon>
        <taxon>Cyanobacteriota</taxon>
        <taxon>Cyanophyceae</taxon>
        <taxon>Oscillatoriophycideae</taxon>
        <taxon>Oscillatoriales</taxon>
        <taxon>Microcoleaceae</taxon>
        <taxon>Planktothrix</taxon>
    </lineage>
</organism>
<keyword evidence="2" id="KW-0812">Transmembrane</keyword>
<keyword evidence="2" id="KW-1133">Transmembrane helix</keyword>
<gene>
    <name evidence="3" type="ORF">PL8927_590014</name>
</gene>
<protein>
    <submittedName>
        <fullName evidence="3">Uncharacterized protein</fullName>
    </submittedName>
</protein>
<keyword evidence="2" id="KW-0472">Membrane</keyword>
<evidence type="ECO:0000313" key="4">
    <source>
        <dbReference type="Proteomes" id="UP000184550"/>
    </source>
</evidence>
<accession>A0A7Z9BSX9</accession>
<evidence type="ECO:0000313" key="3">
    <source>
        <dbReference type="EMBL" id="VXD17250.1"/>
    </source>
</evidence>
<name>A0A7Z9BSX9_9CYAN</name>
<keyword evidence="4" id="KW-1185">Reference proteome</keyword>
<keyword evidence="1" id="KW-0175">Coiled coil</keyword>
<feature type="transmembrane region" description="Helical" evidence="2">
    <location>
        <begin position="35"/>
        <end position="53"/>
    </location>
</feature>
<proteinExistence type="predicted"/>
<reference evidence="3" key="1">
    <citation type="submission" date="2019-10" db="EMBL/GenBank/DDBJ databases">
        <authorList>
            <consortium name="Genoscope - CEA"/>
            <person name="William W."/>
        </authorList>
    </citation>
    <scope>NUCLEOTIDE SEQUENCE [LARGE SCALE GENOMIC DNA]</scope>
    <source>
        <strain evidence="3">BBR_PRJEB10992</strain>
    </source>
</reference>
<comment type="caution">
    <text evidence="3">The sequence shown here is derived from an EMBL/GenBank/DDBJ whole genome shotgun (WGS) entry which is preliminary data.</text>
</comment>
<dbReference type="AlphaFoldDB" id="A0A7Z9BSX9"/>
<dbReference type="Proteomes" id="UP000184550">
    <property type="component" value="Unassembled WGS sequence"/>
</dbReference>
<evidence type="ECO:0000256" key="2">
    <source>
        <dbReference type="SAM" id="Phobius"/>
    </source>
</evidence>
<evidence type="ECO:0000256" key="1">
    <source>
        <dbReference type="SAM" id="Coils"/>
    </source>
</evidence>
<feature type="coiled-coil region" evidence="1">
    <location>
        <begin position="57"/>
        <end position="154"/>
    </location>
</feature>
<dbReference type="EMBL" id="CZCU02000134">
    <property type="protein sequence ID" value="VXD17250.1"/>
    <property type="molecule type" value="Genomic_DNA"/>
</dbReference>